<evidence type="ECO:0000313" key="2">
    <source>
        <dbReference type="Proteomes" id="UP001239111"/>
    </source>
</evidence>
<reference evidence="1" key="1">
    <citation type="submission" date="2023-04" db="EMBL/GenBank/DDBJ databases">
        <title>A chromosome-level genome assembly of the parasitoid wasp Eretmocerus hayati.</title>
        <authorList>
            <person name="Zhong Y."/>
            <person name="Liu S."/>
            <person name="Liu Y."/>
        </authorList>
    </citation>
    <scope>NUCLEOTIDE SEQUENCE</scope>
    <source>
        <strain evidence="1">ZJU_SS_LIU_2023</strain>
    </source>
</reference>
<keyword evidence="2" id="KW-1185">Reference proteome</keyword>
<gene>
    <name evidence="1" type="ORF">QAD02_003122</name>
</gene>
<protein>
    <submittedName>
        <fullName evidence="1">Uncharacterized protein</fullName>
    </submittedName>
</protein>
<name>A0ACC2NLU3_9HYME</name>
<accession>A0ACC2NLU3</accession>
<proteinExistence type="predicted"/>
<evidence type="ECO:0000313" key="1">
    <source>
        <dbReference type="EMBL" id="KAJ8671863.1"/>
    </source>
</evidence>
<organism evidence="1 2">
    <name type="scientific">Eretmocerus hayati</name>
    <dbReference type="NCBI Taxonomy" id="131215"/>
    <lineage>
        <taxon>Eukaryota</taxon>
        <taxon>Metazoa</taxon>
        <taxon>Ecdysozoa</taxon>
        <taxon>Arthropoda</taxon>
        <taxon>Hexapoda</taxon>
        <taxon>Insecta</taxon>
        <taxon>Pterygota</taxon>
        <taxon>Neoptera</taxon>
        <taxon>Endopterygota</taxon>
        <taxon>Hymenoptera</taxon>
        <taxon>Apocrita</taxon>
        <taxon>Proctotrupomorpha</taxon>
        <taxon>Chalcidoidea</taxon>
        <taxon>Aphelinidae</taxon>
        <taxon>Aphelininae</taxon>
        <taxon>Eretmocerus</taxon>
    </lineage>
</organism>
<comment type="caution">
    <text evidence="1">The sequence shown here is derived from an EMBL/GenBank/DDBJ whole genome shotgun (WGS) entry which is preliminary data.</text>
</comment>
<sequence>MGVFLATQVLSNSTSVALDLFEYSYKFSRFQGASATSKFCAKLNASSDLLNSKSKFCKTPGRRAITEEALLELEDEAEKYTEYIKKLEVDVPVKPKEKASEFKKKLLRVKMRMIQGMNGMEIRISSTSPTPRRNK</sequence>
<dbReference type="Proteomes" id="UP001239111">
    <property type="component" value="Chromosome 3"/>
</dbReference>
<dbReference type="EMBL" id="CM056743">
    <property type="protein sequence ID" value="KAJ8671863.1"/>
    <property type="molecule type" value="Genomic_DNA"/>
</dbReference>